<reference evidence="1 2" key="1">
    <citation type="submission" date="2016-01" db="EMBL/GenBank/DDBJ databases">
        <authorList>
            <person name="Mitreva M."/>
            <person name="Pepin K.H."/>
            <person name="Mihindukulasuriya K.A."/>
            <person name="Fulton R."/>
            <person name="Fronick C."/>
            <person name="O'Laughlin M."/>
            <person name="Miner T."/>
            <person name="Herter B."/>
            <person name="Rosa B.A."/>
            <person name="Cordes M."/>
            <person name="Tomlinson C."/>
            <person name="Wollam A."/>
            <person name="Palsikar V.B."/>
            <person name="Mardis E.R."/>
            <person name="Wilson R.K."/>
        </authorList>
    </citation>
    <scope>NUCLEOTIDE SEQUENCE [LARGE SCALE GENOMIC DNA]</scope>
    <source>
        <strain evidence="1 2">KA00071</strain>
    </source>
</reference>
<name>A0ABR5TNP4_9BACL</name>
<keyword evidence="2" id="KW-1185">Reference proteome</keyword>
<dbReference type="Proteomes" id="UP000070467">
    <property type="component" value="Unassembled WGS sequence"/>
</dbReference>
<dbReference type="RefSeq" id="WP_066128496.1">
    <property type="nucleotide sequence ID" value="NZ_KQ959854.1"/>
</dbReference>
<proteinExistence type="predicted"/>
<sequence length="179" mass="20980">MDYYKSSDIVTLIKKYRIMAIDCYYDSQANLISRLYCYENGKILVAIKPSKIINTICEIYNNNDYVTCTKKIKKTILCDKKIPVLVNDEYGSIWLPFGTTNHDNDSSFWLNMNYISINPHTAKINKKEKKINLVLEDGQNIVIEMNYKNFMLKWGSGASLRYEIEKTKRRILSQNQISY</sequence>
<gene>
    <name evidence="1" type="ORF">HMPREF1871_00098</name>
</gene>
<protein>
    <recommendedName>
        <fullName evidence="3">Competence protein ComK</fullName>
    </recommendedName>
</protein>
<accession>A0ABR5TNP4</accession>
<dbReference type="Pfam" id="PF06338">
    <property type="entry name" value="ComK"/>
    <property type="match status" value="1"/>
</dbReference>
<evidence type="ECO:0000313" key="1">
    <source>
        <dbReference type="EMBL" id="KXB59030.1"/>
    </source>
</evidence>
<dbReference type="EMBL" id="LSDB01000001">
    <property type="protein sequence ID" value="KXB59030.1"/>
    <property type="molecule type" value="Genomic_DNA"/>
</dbReference>
<evidence type="ECO:0000313" key="2">
    <source>
        <dbReference type="Proteomes" id="UP000070467"/>
    </source>
</evidence>
<dbReference type="InterPro" id="IPR010461">
    <property type="entry name" value="ComK"/>
</dbReference>
<evidence type="ECO:0008006" key="3">
    <source>
        <dbReference type="Google" id="ProtNLM"/>
    </source>
</evidence>
<comment type="caution">
    <text evidence="1">The sequence shown here is derived from an EMBL/GenBank/DDBJ whole genome shotgun (WGS) entry which is preliminary data.</text>
</comment>
<organism evidence="1 2">
    <name type="scientific">Gemelliphila asaccharolytica</name>
    <dbReference type="NCBI Taxonomy" id="502393"/>
    <lineage>
        <taxon>Bacteria</taxon>
        <taxon>Bacillati</taxon>
        <taxon>Bacillota</taxon>
        <taxon>Bacilli</taxon>
        <taxon>Bacillales</taxon>
        <taxon>Gemellaceae</taxon>
        <taxon>Gemelliphila</taxon>
    </lineage>
</organism>